<dbReference type="AlphaFoldDB" id="A0A9P5YKB9"/>
<keyword evidence="2" id="KW-1185">Reference proteome</keyword>
<accession>A0A9P5YKB9</accession>
<protein>
    <submittedName>
        <fullName evidence="1">Uncharacterized protein</fullName>
    </submittedName>
</protein>
<organism evidence="1 2">
    <name type="scientific">Pholiota conissans</name>
    <dbReference type="NCBI Taxonomy" id="109636"/>
    <lineage>
        <taxon>Eukaryota</taxon>
        <taxon>Fungi</taxon>
        <taxon>Dikarya</taxon>
        <taxon>Basidiomycota</taxon>
        <taxon>Agaricomycotina</taxon>
        <taxon>Agaricomycetes</taxon>
        <taxon>Agaricomycetidae</taxon>
        <taxon>Agaricales</taxon>
        <taxon>Agaricineae</taxon>
        <taxon>Strophariaceae</taxon>
        <taxon>Pholiota</taxon>
    </lineage>
</organism>
<reference evidence="1" key="1">
    <citation type="submission" date="2020-11" db="EMBL/GenBank/DDBJ databases">
        <authorList>
            <consortium name="DOE Joint Genome Institute"/>
            <person name="Ahrendt S."/>
            <person name="Riley R."/>
            <person name="Andreopoulos W."/>
            <person name="Labutti K."/>
            <person name="Pangilinan J."/>
            <person name="Ruiz-Duenas F.J."/>
            <person name="Barrasa J.M."/>
            <person name="Sanchez-Garcia M."/>
            <person name="Camarero S."/>
            <person name="Miyauchi S."/>
            <person name="Serrano A."/>
            <person name="Linde D."/>
            <person name="Babiker R."/>
            <person name="Drula E."/>
            <person name="Ayuso-Fernandez I."/>
            <person name="Pacheco R."/>
            <person name="Padilla G."/>
            <person name="Ferreira P."/>
            <person name="Barriuso J."/>
            <person name="Kellner H."/>
            <person name="Castanera R."/>
            <person name="Alfaro M."/>
            <person name="Ramirez L."/>
            <person name="Pisabarro A.G."/>
            <person name="Kuo A."/>
            <person name="Tritt A."/>
            <person name="Lipzen A."/>
            <person name="He G."/>
            <person name="Yan M."/>
            <person name="Ng V."/>
            <person name="Cullen D."/>
            <person name="Martin F."/>
            <person name="Rosso M.-N."/>
            <person name="Henrissat B."/>
            <person name="Hibbett D."/>
            <person name="Martinez A.T."/>
            <person name="Grigoriev I.V."/>
        </authorList>
    </citation>
    <scope>NUCLEOTIDE SEQUENCE</scope>
    <source>
        <strain evidence="1">CIRM-BRFM 674</strain>
    </source>
</reference>
<proteinExistence type="predicted"/>
<name>A0A9P5YKB9_9AGAR</name>
<sequence length="115" mass="12485">MDLPILGAGAGERVLSHSALVQSGADRKWLQVRFLLSRPQHQLETTQTCSVEYDTSRRILGRVAAPAAHLRTFSSSSCTTTNSICPPRIIVTATLVRARLGRAPGISRASIYARL</sequence>
<gene>
    <name evidence="1" type="ORF">BDN70DRAFT_626343</name>
</gene>
<comment type="caution">
    <text evidence="1">The sequence shown here is derived from an EMBL/GenBank/DDBJ whole genome shotgun (WGS) entry which is preliminary data.</text>
</comment>
<evidence type="ECO:0000313" key="1">
    <source>
        <dbReference type="EMBL" id="KAF9470869.1"/>
    </source>
</evidence>
<dbReference type="Proteomes" id="UP000807469">
    <property type="component" value="Unassembled WGS sequence"/>
</dbReference>
<dbReference type="EMBL" id="MU155824">
    <property type="protein sequence ID" value="KAF9470869.1"/>
    <property type="molecule type" value="Genomic_DNA"/>
</dbReference>
<evidence type="ECO:0000313" key="2">
    <source>
        <dbReference type="Proteomes" id="UP000807469"/>
    </source>
</evidence>